<dbReference type="KEGG" id="slo:Shew_3465"/>
<feature type="compositionally biased region" description="Basic and acidic residues" evidence="1">
    <location>
        <begin position="49"/>
        <end position="71"/>
    </location>
</feature>
<name>A3QIN3_SHELP</name>
<evidence type="ECO:0000256" key="1">
    <source>
        <dbReference type="SAM" id="MobiDB-lite"/>
    </source>
</evidence>
<feature type="region of interest" description="Disordered" evidence="1">
    <location>
        <begin position="32"/>
        <end position="102"/>
    </location>
</feature>
<proteinExistence type="predicted"/>
<keyword evidence="3" id="KW-1185">Reference proteome</keyword>
<dbReference type="OrthoDB" id="6267474at2"/>
<dbReference type="STRING" id="323850.Shew_3465"/>
<dbReference type="HOGENOM" id="CLU_143533_0_0_6"/>
<dbReference type="AlphaFoldDB" id="A3QIN3"/>
<sequence>MVALDSLYAMLARPVQRVVTRKRVVDQTEHIDAIHADSHEAPQSQLPPHLERRRQTDRRINPRPGRDDRRGQARRLQAQKQAEEEAEKEALNSPLPRIDIDV</sequence>
<protein>
    <submittedName>
        <fullName evidence="2">Uncharacterized protein</fullName>
    </submittedName>
</protein>
<reference evidence="2 3" key="1">
    <citation type="submission" date="2007-03" db="EMBL/GenBank/DDBJ databases">
        <title>Complete sequence of Shewanella loihica PV-4.</title>
        <authorList>
            <consortium name="US DOE Joint Genome Institute"/>
            <person name="Copeland A."/>
            <person name="Lucas S."/>
            <person name="Lapidus A."/>
            <person name="Barry K."/>
            <person name="Detter J.C."/>
            <person name="Glavina del Rio T."/>
            <person name="Hammon N."/>
            <person name="Israni S."/>
            <person name="Dalin E."/>
            <person name="Tice H."/>
            <person name="Pitluck S."/>
            <person name="Chain P."/>
            <person name="Malfatti S."/>
            <person name="Shin M."/>
            <person name="Vergez L."/>
            <person name="Schmutz J."/>
            <person name="Larimer F."/>
            <person name="Land M."/>
            <person name="Hauser L."/>
            <person name="Kyrpides N."/>
            <person name="Mikhailova N."/>
            <person name="Romine M.F."/>
            <person name="Serres G."/>
            <person name="Fredrickson J."/>
            <person name="Tiedje J."/>
            <person name="Richardson P."/>
        </authorList>
    </citation>
    <scope>NUCLEOTIDE SEQUENCE [LARGE SCALE GENOMIC DNA]</scope>
    <source>
        <strain evidence="3">ATCC BAA-1088 / PV-4</strain>
    </source>
</reference>
<dbReference type="eggNOG" id="ENOG5031H49">
    <property type="taxonomic scope" value="Bacteria"/>
</dbReference>
<dbReference type="RefSeq" id="WP_011867261.1">
    <property type="nucleotide sequence ID" value="NC_009092.1"/>
</dbReference>
<evidence type="ECO:0000313" key="3">
    <source>
        <dbReference type="Proteomes" id="UP000001558"/>
    </source>
</evidence>
<gene>
    <name evidence="2" type="ordered locus">Shew_3465</name>
</gene>
<dbReference type="EMBL" id="CP000606">
    <property type="protein sequence ID" value="ABO25331.1"/>
    <property type="molecule type" value="Genomic_DNA"/>
</dbReference>
<accession>A3QIN3</accession>
<dbReference type="Proteomes" id="UP000001558">
    <property type="component" value="Chromosome"/>
</dbReference>
<organism evidence="2 3">
    <name type="scientific">Shewanella loihica (strain ATCC BAA-1088 / PV-4)</name>
    <dbReference type="NCBI Taxonomy" id="323850"/>
    <lineage>
        <taxon>Bacteria</taxon>
        <taxon>Pseudomonadati</taxon>
        <taxon>Pseudomonadota</taxon>
        <taxon>Gammaproteobacteria</taxon>
        <taxon>Alteromonadales</taxon>
        <taxon>Shewanellaceae</taxon>
        <taxon>Shewanella</taxon>
    </lineage>
</organism>
<evidence type="ECO:0000313" key="2">
    <source>
        <dbReference type="EMBL" id="ABO25331.1"/>
    </source>
</evidence>